<dbReference type="Proteomes" id="UP000014977">
    <property type="component" value="Unassembled WGS sequence"/>
</dbReference>
<evidence type="ECO:0000259" key="2">
    <source>
        <dbReference type="PROSITE" id="PS50110"/>
    </source>
</evidence>
<sequence length="139" mass="16024">MKSSLHILVADRNPHVREFIKREMAAEGHRIDIAENGRELLKRIFRDDTIDLLILDPDLPDAQESALLTKLQDRLPYIPVVFHTFLSDYQNRLDIVNALGYVEKGARSIEHLKRIISDFRKNTGPSTLDAVRKRKQPGK</sequence>
<feature type="domain" description="Response regulatory" evidence="2">
    <location>
        <begin position="6"/>
        <end position="119"/>
    </location>
</feature>
<name>S7TH42_DESML</name>
<dbReference type="SUPFAM" id="SSF52172">
    <property type="entry name" value="CheY-like"/>
    <property type="match status" value="1"/>
</dbReference>
<proteinExistence type="predicted"/>
<evidence type="ECO:0000313" key="4">
    <source>
        <dbReference type="Proteomes" id="UP000014977"/>
    </source>
</evidence>
<dbReference type="Gene3D" id="3.40.50.2300">
    <property type="match status" value="1"/>
</dbReference>
<protein>
    <submittedName>
        <fullName evidence="3">Response regulator receiver protein</fullName>
    </submittedName>
</protein>
<dbReference type="InterPro" id="IPR001789">
    <property type="entry name" value="Sig_transdc_resp-reg_receiver"/>
</dbReference>
<dbReference type="Pfam" id="PF00072">
    <property type="entry name" value="Response_reg"/>
    <property type="match status" value="1"/>
</dbReference>
<evidence type="ECO:0000313" key="3">
    <source>
        <dbReference type="EMBL" id="EPR35925.1"/>
    </source>
</evidence>
<reference evidence="3 4" key="1">
    <citation type="journal article" date="2013" name="Genome Announc.">
        <title>Draft genome sequences for three mercury-methylating, sulfate-reducing bacteria.</title>
        <authorList>
            <person name="Brown S.D."/>
            <person name="Hurt R.A.Jr."/>
            <person name="Gilmour C.C."/>
            <person name="Elias D.A."/>
        </authorList>
    </citation>
    <scope>NUCLEOTIDE SEQUENCE [LARGE SCALE GENOMIC DNA]</scope>
    <source>
        <strain evidence="3 4">DSM 2059</strain>
    </source>
</reference>
<dbReference type="PROSITE" id="PS50110">
    <property type="entry name" value="RESPONSE_REGULATORY"/>
    <property type="match status" value="1"/>
</dbReference>
<dbReference type="AlphaFoldDB" id="S7TH42"/>
<keyword evidence="4" id="KW-1185">Reference proteome</keyword>
<evidence type="ECO:0000256" key="1">
    <source>
        <dbReference type="PROSITE-ProRule" id="PRU00169"/>
    </source>
</evidence>
<dbReference type="GO" id="GO:0000160">
    <property type="term" value="P:phosphorelay signal transduction system"/>
    <property type="evidence" value="ECO:0007669"/>
    <property type="project" value="InterPro"/>
</dbReference>
<comment type="caution">
    <text evidence="3">The sequence shown here is derived from an EMBL/GenBank/DDBJ whole genome shotgun (WGS) entry which is preliminary data.</text>
</comment>
<dbReference type="SMART" id="SM00448">
    <property type="entry name" value="REC"/>
    <property type="match status" value="1"/>
</dbReference>
<organism evidence="3 4">
    <name type="scientific">Desulfococcus multivorans DSM 2059</name>
    <dbReference type="NCBI Taxonomy" id="1121405"/>
    <lineage>
        <taxon>Bacteria</taxon>
        <taxon>Pseudomonadati</taxon>
        <taxon>Thermodesulfobacteriota</taxon>
        <taxon>Desulfobacteria</taxon>
        <taxon>Desulfobacterales</taxon>
        <taxon>Desulfococcaceae</taxon>
        <taxon>Desulfococcus</taxon>
    </lineage>
</organism>
<dbReference type="EMBL" id="ATHJ01000105">
    <property type="protein sequence ID" value="EPR35925.1"/>
    <property type="molecule type" value="Genomic_DNA"/>
</dbReference>
<dbReference type="STRING" id="897.B2D07_15795"/>
<feature type="modified residue" description="4-aspartylphosphate" evidence="1">
    <location>
        <position position="56"/>
    </location>
</feature>
<accession>S7TH42</accession>
<keyword evidence="1" id="KW-0597">Phosphoprotein</keyword>
<gene>
    <name evidence="3" type="ORF">dsmv_0630</name>
</gene>
<dbReference type="eggNOG" id="COG0784">
    <property type="taxonomic scope" value="Bacteria"/>
</dbReference>
<dbReference type="InterPro" id="IPR011006">
    <property type="entry name" value="CheY-like_superfamily"/>
</dbReference>